<dbReference type="AlphaFoldDB" id="A0A540M0V5"/>
<evidence type="ECO:0000313" key="3">
    <source>
        <dbReference type="Proteomes" id="UP000315295"/>
    </source>
</evidence>
<comment type="caution">
    <text evidence="2">The sequence shown here is derived from an EMBL/GenBank/DDBJ whole genome shotgun (WGS) entry which is preliminary data.</text>
</comment>
<evidence type="ECO:0000313" key="2">
    <source>
        <dbReference type="EMBL" id="TQD92306.1"/>
    </source>
</evidence>
<dbReference type="Proteomes" id="UP000315295">
    <property type="component" value="Unassembled WGS sequence"/>
</dbReference>
<dbReference type="STRING" id="106549.A0A540M0V5"/>
<dbReference type="InterPro" id="IPR050942">
    <property type="entry name" value="F-box_BR-signaling"/>
</dbReference>
<dbReference type="Pfam" id="PF03478">
    <property type="entry name" value="Beta-prop_KIB1-4"/>
    <property type="match status" value="1"/>
</dbReference>
<protein>
    <recommendedName>
        <fullName evidence="1">KIB1-4 beta-propeller domain-containing protein</fullName>
    </recommendedName>
</protein>
<dbReference type="PANTHER" id="PTHR44259:SF93">
    <property type="entry name" value="PROTEIN, PUTATIVE (DUF295)-RELATED"/>
    <property type="match status" value="1"/>
</dbReference>
<feature type="domain" description="KIB1-4 beta-propeller" evidence="1">
    <location>
        <begin position="62"/>
        <end position="169"/>
    </location>
</feature>
<accession>A0A540M0V5</accession>
<evidence type="ECO:0000259" key="1">
    <source>
        <dbReference type="Pfam" id="PF03478"/>
    </source>
</evidence>
<reference evidence="2 3" key="1">
    <citation type="journal article" date="2019" name="G3 (Bethesda)">
        <title>Sequencing of a Wild Apple (Malus baccata) Genome Unravels the Differences Between Cultivated and Wild Apple Species Regarding Disease Resistance and Cold Tolerance.</title>
        <authorList>
            <person name="Chen X."/>
        </authorList>
    </citation>
    <scope>NUCLEOTIDE SEQUENCE [LARGE SCALE GENOMIC DNA]</scope>
    <source>
        <strain evidence="3">cv. Shandingzi</strain>
        <tissue evidence="2">Leaves</tissue>
    </source>
</reference>
<dbReference type="EMBL" id="VIEB01000395">
    <property type="protein sequence ID" value="TQD92306.1"/>
    <property type="molecule type" value="Genomic_DNA"/>
</dbReference>
<dbReference type="InterPro" id="IPR005174">
    <property type="entry name" value="KIB1-4_b-propeller"/>
</dbReference>
<dbReference type="PANTHER" id="PTHR44259">
    <property type="entry name" value="OS07G0183000 PROTEIN-RELATED"/>
    <property type="match status" value="1"/>
</dbReference>
<name>A0A540M0V5_MALBA</name>
<organism evidence="2 3">
    <name type="scientific">Malus baccata</name>
    <name type="common">Siberian crab apple</name>
    <name type="synonym">Pyrus baccata</name>
    <dbReference type="NCBI Taxonomy" id="106549"/>
    <lineage>
        <taxon>Eukaryota</taxon>
        <taxon>Viridiplantae</taxon>
        <taxon>Streptophyta</taxon>
        <taxon>Embryophyta</taxon>
        <taxon>Tracheophyta</taxon>
        <taxon>Spermatophyta</taxon>
        <taxon>Magnoliopsida</taxon>
        <taxon>eudicotyledons</taxon>
        <taxon>Gunneridae</taxon>
        <taxon>Pentapetalae</taxon>
        <taxon>rosids</taxon>
        <taxon>fabids</taxon>
        <taxon>Rosales</taxon>
        <taxon>Rosaceae</taxon>
        <taxon>Amygdaloideae</taxon>
        <taxon>Maleae</taxon>
        <taxon>Malus</taxon>
    </lineage>
</organism>
<keyword evidence="3" id="KW-1185">Reference proteome</keyword>
<proteinExistence type="predicted"/>
<gene>
    <name evidence="2" type="ORF">C1H46_022104</name>
</gene>
<sequence length="199" mass="22063">MIIALVNSFRKEATIRLPPLELKAKDNDPRTPHESFQGLSSKGCTVADPKLNPDNYVVAALYGQVYAIGNCGHVVTLKVATLYIKSFVPSADLGFSSWVYLVESTKGDLFYVQRVRTTMRALPHMSIEFIVCKSVFHDKPVEHVEVKSIGDEAWFVDSKGSFSVVASSFLSVHQIAYTTRMDIGENGKDLLSVTWLCSI</sequence>